<protein>
    <recommendedName>
        <fullName evidence="4">Dirigent protein</fullName>
    </recommendedName>
</protein>
<dbReference type="GO" id="GO:0048046">
    <property type="term" value="C:apoplast"/>
    <property type="evidence" value="ECO:0007669"/>
    <property type="project" value="UniProtKB-SubCell"/>
</dbReference>
<dbReference type="InterPro" id="IPR004265">
    <property type="entry name" value="Dirigent"/>
</dbReference>
<keyword evidence="6" id="KW-1185">Reference proteome</keyword>
<keyword evidence="4" id="KW-0052">Apoplast</keyword>
<dbReference type="Proteomes" id="UP000015105">
    <property type="component" value="Chromosome 2D"/>
</dbReference>
<reference evidence="6" key="2">
    <citation type="journal article" date="2017" name="Nat. Plants">
        <title>The Aegilops tauschii genome reveals multiple impacts of transposons.</title>
        <authorList>
            <person name="Zhao G."/>
            <person name="Zou C."/>
            <person name="Li K."/>
            <person name="Wang K."/>
            <person name="Li T."/>
            <person name="Gao L."/>
            <person name="Zhang X."/>
            <person name="Wang H."/>
            <person name="Yang Z."/>
            <person name="Liu X."/>
            <person name="Jiang W."/>
            <person name="Mao L."/>
            <person name="Kong X."/>
            <person name="Jiao Y."/>
            <person name="Jia J."/>
        </authorList>
    </citation>
    <scope>NUCLEOTIDE SEQUENCE [LARGE SCALE GENOMIC DNA]</scope>
    <source>
        <strain evidence="6">cv. AL8/78</strain>
    </source>
</reference>
<comment type="subunit">
    <text evidence="2 4">Homodimer.</text>
</comment>
<dbReference type="GO" id="GO:0009699">
    <property type="term" value="P:phenylpropanoid biosynthetic process"/>
    <property type="evidence" value="ECO:0007669"/>
    <property type="project" value="UniProtKB-ARBA"/>
</dbReference>
<dbReference type="InterPro" id="IPR044859">
    <property type="entry name" value="Allene_oxi_cyc_Dirigent"/>
</dbReference>
<accession>A0A453ADI5</accession>
<dbReference type="EnsemblPlants" id="AET2Gv20082600.3">
    <property type="protein sequence ID" value="AET2Gv20082600.3"/>
    <property type="gene ID" value="AET2Gv20082600"/>
</dbReference>
<evidence type="ECO:0000313" key="5">
    <source>
        <dbReference type="EnsemblPlants" id="AET2Gv20082600.3"/>
    </source>
</evidence>
<evidence type="ECO:0000256" key="1">
    <source>
        <dbReference type="ARBA" id="ARBA00010746"/>
    </source>
</evidence>
<reference evidence="6" key="1">
    <citation type="journal article" date="2014" name="Science">
        <title>Ancient hybridizations among the ancestral genomes of bread wheat.</title>
        <authorList>
            <consortium name="International Wheat Genome Sequencing Consortium,"/>
            <person name="Marcussen T."/>
            <person name="Sandve S.R."/>
            <person name="Heier L."/>
            <person name="Spannagl M."/>
            <person name="Pfeifer M."/>
            <person name="Jakobsen K.S."/>
            <person name="Wulff B.B."/>
            <person name="Steuernagel B."/>
            <person name="Mayer K.F."/>
            <person name="Olsen O.A."/>
        </authorList>
    </citation>
    <scope>NUCLEOTIDE SEQUENCE [LARGE SCALE GENOMIC DNA]</scope>
    <source>
        <strain evidence="6">cv. AL8/78</strain>
    </source>
</reference>
<name>A0A453ADI5_AEGTS</name>
<organism evidence="5 6">
    <name type="scientific">Aegilops tauschii subsp. strangulata</name>
    <name type="common">Goatgrass</name>
    <dbReference type="NCBI Taxonomy" id="200361"/>
    <lineage>
        <taxon>Eukaryota</taxon>
        <taxon>Viridiplantae</taxon>
        <taxon>Streptophyta</taxon>
        <taxon>Embryophyta</taxon>
        <taxon>Tracheophyta</taxon>
        <taxon>Spermatophyta</taxon>
        <taxon>Magnoliopsida</taxon>
        <taxon>Liliopsida</taxon>
        <taxon>Poales</taxon>
        <taxon>Poaceae</taxon>
        <taxon>BOP clade</taxon>
        <taxon>Pooideae</taxon>
        <taxon>Triticodae</taxon>
        <taxon>Triticeae</taxon>
        <taxon>Triticinae</taxon>
        <taxon>Aegilops</taxon>
    </lineage>
</organism>
<dbReference type="AlphaFoldDB" id="A0A453ADI5"/>
<sequence length="200" mass="21839">MACASHVLVFLFISQLALVTYTTALLCDSCVGLCKSSCEKELNLSLYLHQIAAGPNHNQEQIVSPSFANGFGTTGVNDWPLLDAPQPNANIIARAKGLHIQASQEGGGWFSPFSMVFQEQDSRFNRSTLQVNGMIGPEATGEWAIVGGTGKLAMARGIIKYKFPQIVTSVENYRQLDIHAFYTPQAVFKIERINEAEVDA</sequence>
<evidence type="ECO:0000256" key="4">
    <source>
        <dbReference type="RuleBase" id="RU363099"/>
    </source>
</evidence>
<dbReference type="Pfam" id="PF03018">
    <property type="entry name" value="Dirigent"/>
    <property type="match status" value="1"/>
</dbReference>
<comment type="similarity">
    <text evidence="1 4">Belongs to the plant dirigent protein family.</text>
</comment>
<reference evidence="5" key="5">
    <citation type="journal article" date="2021" name="G3 (Bethesda)">
        <title>Aegilops tauschii genome assembly Aet v5.0 features greater sequence contiguity and improved annotation.</title>
        <authorList>
            <person name="Wang L."/>
            <person name="Zhu T."/>
            <person name="Rodriguez J.C."/>
            <person name="Deal K.R."/>
            <person name="Dubcovsky J."/>
            <person name="McGuire P.E."/>
            <person name="Lux T."/>
            <person name="Spannagl M."/>
            <person name="Mayer K.F.X."/>
            <person name="Baldrich P."/>
            <person name="Meyers B.C."/>
            <person name="Huo N."/>
            <person name="Gu Y.Q."/>
            <person name="Zhou H."/>
            <person name="Devos K.M."/>
            <person name="Bennetzen J.L."/>
            <person name="Unver T."/>
            <person name="Budak H."/>
            <person name="Gulick P.J."/>
            <person name="Galiba G."/>
            <person name="Kalapos B."/>
            <person name="Nelson D.R."/>
            <person name="Li P."/>
            <person name="You F.M."/>
            <person name="Luo M.C."/>
            <person name="Dvorak J."/>
        </authorList>
    </citation>
    <scope>NUCLEOTIDE SEQUENCE [LARGE SCALE GENOMIC DNA]</scope>
    <source>
        <strain evidence="5">cv. AL8/78</strain>
    </source>
</reference>
<evidence type="ECO:0000256" key="3">
    <source>
        <dbReference type="ARBA" id="ARBA00022525"/>
    </source>
</evidence>
<dbReference type="Gramene" id="AET2Gv20082600.3">
    <property type="protein sequence ID" value="AET2Gv20082600.3"/>
    <property type="gene ID" value="AET2Gv20082600"/>
</dbReference>
<keyword evidence="3 4" id="KW-0964">Secreted</keyword>
<feature type="chain" id="PRO_5018807861" description="Dirigent protein" evidence="4">
    <location>
        <begin position="25"/>
        <end position="200"/>
    </location>
</feature>
<reference evidence="5" key="4">
    <citation type="submission" date="2019-03" db="UniProtKB">
        <authorList>
            <consortium name="EnsemblPlants"/>
        </authorList>
    </citation>
    <scope>IDENTIFICATION</scope>
</reference>
<dbReference type="STRING" id="200361.A0A453ADI5"/>
<evidence type="ECO:0000256" key="2">
    <source>
        <dbReference type="ARBA" id="ARBA00011738"/>
    </source>
</evidence>
<evidence type="ECO:0000313" key="6">
    <source>
        <dbReference type="Proteomes" id="UP000015105"/>
    </source>
</evidence>
<dbReference type="Gene3D" id="2.40.480.10">
    <property type="entry name" value="Allene oxide cyclase-like"/>
    <property type="match status" value="1"/>
</dbReference>
<feature type="signal peptide" evidence="4">
    <location>
        <begin position="1"/>
        <end position="24"/>
    </location>
</feature>
<dbReference type="PANTHER" id="PTHR21495">
    <property type="entry name" value="NUCLEOPORIN-RELATED"/>
    <property type="match status" value="1"/>
</dbReference>
<comment type="function">
    <text evidence="4">Dirigent proteins impart stereoselectivity on the phenoxy radical-coupling reaction, yielding optically active lignans from two molecules of coniferyl alcohol in the biosynthesis of lignans, flavonolignans, and alkaloids and thus plays a central role in plant secondary metabolism.</text>
</comment>
<proteinExistence type="inferred from homology"/>
<comment type="subcellular location">
    <subcellularLocation>
        <location evidence="4">Secreted</location>
        <location evidence="4">Extracellular space</location>
        <location evidence="4">Apoplast</location>
    </subcellularLocation>
</comment>
<keyword evidence="4" id="KW-0732">Signal</keyword>
<reference evidence="5" key="3">
    <citation type="journal article" date="2017" name="Nature">
        <title>Genome sequence of the progenitor of the wheat D genome Aegilops tauschii.</title>
        <authorList>
            <person name="Luo M.C."/>
            <person name="Gu Y.Q."/>
            <person name="Puiu D."/>
            <person name="Wang H."/>
            <person name="Twardziok S.O."/>
            <person name="Deal K.R."/>
            <person name="Huo N."/>
            <person name="Zhu T."/>
            <person name="Wang L."/>
            <person name="Wang Y."/>
            <person name="McGuire P.E."/>
            <person name="Liu S."/>
            <person name="Long H."/>
            <person name="Ramasamy R.K."/>
            <person name="Rodriguez J.C."/>
            <person name="Van S.L."/>
            <person name="Yuan L."/>
            <person name="Wang Z."/>
            <person name="Xia Z."/>
            <person name="Xiao L."/>
            <person name="Anderson O.D."/>
            <person name="Ouyang S."/>
            <person name="Liang Y."/>
            <person name="Zimin A.V."/>
            <person name="Pertea G."/>
            <person name="Qi P."/>
            <person name="Bennetzen J.L."/>
            <person name="Dai X."/>
            <person name="Dawson M.W."/>
            <person name="Muller H.G."/>
            <person name="Kugler K."/>
            <person name="Rivarola-Duarte L."/>
            <person name="Spannagl M."/>
            <person name="Mayer K.F.X."/>
            <person name="Lu F.H."/>
            <person name="Bevan M.W."/>
            <person name="Leroy P."/>
            <person name="Li P."/>
            <person name="You F.M."/>
            <person name="Sun Q."/>
            <person name="Liu Z."/>
            <person name="Lyons E."/>
            <person name="Wicker T."/>
            <person name="Salzberg S.L."/>
            <person name="Devos K.M."/>
            <person name="Dvorak J."/>
        </authorList>
    </citation>
    <scope>NUCLEOTIDE SEQUENCE [LARGE SCALE GENOMIC DNA]</scope>
    <source>
        <strain evidence="5">cv. AL8/78</strain>
    </source>
</reference>